<feature type="binding site" evidence="7 8">
    <location>
        <position position="71"/>
    </location>
    <ligand>
        <name>substrate</name>
    </ligand>
</feature>
<comment type="catalytic activity">
    <reaction evidence="7">
        <text>pyridoxamine 5'-phosphate + O2 + H2O = pyridoxal 5'-phosphate + H2O2 + NH4(+)</text>
        <dbReference type="Rhea" id="RHEA:15817"/>
        <dbReference type="ChEBI" id="CHEBI:15377"/>
        <dbReference type="ChEBI" id="CHEBI:15379"/>
        <dbReference type="ChEBI" id="CHEBI:16240"/>
        <dbReference type="ChEBI" id="CHEBI:28938"/>
        <dbReference type="ChEBI" id="CHEBI:58451"/>
        <dbReference type="ChEBI" id="CHEBI:597326"/>
        <dbReference type="EC" id="1.4.3.5"/>
    </reaction>
</comment>
<protein>
    <recommendedName>
        <fullName evidence="7">Pyridoxine/pyridoxamine 5'-phosphate oxidase</fullName>
        <ecNumber evidence="7">1.4.3.5</ecNumber>
    </recommendedName>
    <alternativeName>
        <fullName evidence="7">PNP/PMP oxidase</fullName>
        <shortName evidence="7">PNPOx</shortName>
    </alternativeName>
    <alternativeName>
        <fullName evidence="7">Pyridoxal 5'-phosphate synthase</fullName>
    </alternativeName>
</protein>
<dbReference type="InterPro" id="IPR011576">
    <property type="entry name" value="Pyridox_Oxase_N"/>
</dbReference>
<dbReference type="PANTHER" id="PTHR10851:SF0">
    <property type="entry name" value="PYRIDOXINE-5'-PHOSPHATE OXIDASE"/>
    <property type="match status" value="1"/>
</dbReference>
<dbReference type="EC" id="1.4.3.5" evidence="7"/>
<evidence type="ECO:0000256" key="3">
    <source>
        <dbReference type="ARBA" id="ARBA00022630"/>
    </source>
</evidence>
<comment type="pathway">
    <text evidence="7">Cofactor metabolism; pyridoxal 5'-phosphate salvage; pyridoxal 5'-phosphate from pyridoxine 5'-phosphate: step 1/1.</text>
</comment>
<feature type="domain" description="Pyridoxamine 5'-phosphate oxidase N-terminal" evidence="10">
    <location>
        <begin position="40"/>
        <end position="157"/>
    </location>
</feature>
<feature type="binding site" evidence="7 9">
    <location>
        <begin position="66"/>
        <end position="71"/>
    </location>
    <ligand>
        <name>FMN</name>
        <dbReference type="ChEBI" id="CHEBI:58210"/>
    </ligand>
</feature>
<evidence type="ECO:0000256" key="5">
    <source>
        <dbReference type="ARBA" id="ARBA00023002"/>
    </source>
</evidence>
<evidence type="ECO:0000256" key="9">
    <source>
        <dbReference type="PIRSR" id="PIRSR000190-2"/>
    </source>
</evidence>
<comment type="subunit">
    <text evidence="2 7">Homodimer.</text>
</comment>
<evidence type="ECO:0000313" key="12">
    <source>
        <dbReference type="EMBL" id="GIF19789.1"/>
    </source>
</evidence>
<feature type="binding site" evidence="7 9">
    <location>
        <begin position="81"/>
        <end position="82"/>
    </location>
    <ligand>
        <name>FMN</name>
        <dbReference type="ChEBI" id="CHEBI:58210"/>
    </ligand>
</feature>
<feature type="binding site" evidence="7 8">
    <location>
        <position position="136"/>
    </location>
    <ligand>
        <name>substrate</name>
    </ligand>
</feature>
<dbReference type="GO" id="GO:0010181">
    <property type="term" value="F:FMN binding"/>
    <property type="evidence" value="ECO:0007669"/>
    <property type="project" value="UniProtKB-UniRule"/>
</dbReference>
<keyword evidence="5 7" id="KW-0560">Oxidoreductase</keyword>
<dbReference type="HAMAP" id="MF_01629">
    <property type="entry name" value="PdxH"/>
    <property type="match status" value="1"/>
</dbReference>
<dbReference type="InterPro" id="IPR019740">
    <property type="entry name" value="Pyridox_Oxase_CS"/>
</dbReference>
<evidence type="ECO:0000256" key="6">
    <source>
        <dbReference type="ARBA" id="ARBA00023096"/>
    </source>
</evidence>
<dbReference type="AlphaFoldDB" id="A0A919TS09"/>
<evidence type="ECO:0000256" key="7">
    <source>
        <dbReference type="HAMAP-Rule" id="MF_01629"/>
    </source>
</evidence>
<evidence type="ECO:0000259" key="11">
    <source>
        <dbReference type="Pfam" id="PF10590"/>
    </source>
</evidence>
<keyword evidence="6 7" id="KW-0664">Pyridoxine biosynthesis</keyword>
<keyword evidence="4 7" id="KW-0288">FMN</keyword>
<dbReference type="PIRSF" id="PIRSF000190">
    <property type="entry name" value="Pyd_amn-ph_oxd"/>
    <property type="match status" value="1"/>
</dbReference>
<comment type="pathway">
    <text evidence="7">Cofactor metabolism; pyridoxal 5'-phosphate salvage; pyridoxal 5'-phosphate from pyridoxamine 5'-phosphate: step 1/1.</text>
</comment>
<sequence>MTVEPPSPATMRRDYSERGELLEEHLAGDWHTQFGAWFADAAAYGLPEPNAMMVATASPDGRPSVRTVLLKEYDERGFVFFTNYESRKGSELTANPYASLDFPWFPMQRQVIVAGAVERVTRAETEEYFASRPRGSQLGAWASPQSRVLPDRAAVEAGLAAATEKFGDGPVPPPPHWGGFRVLPETVEFWQGRSSRLHDRLRYRRTEAGSWVLERLAP</sequence>
<feature type="binding site" evidence="7 9">
    <location>
        <position position="110"/>
    </location>
    <ligand>
        <name>FMN</name>
        <dbReference type="ChEBI" id="CHEBI:58210"/>
    </ligand>
</feature>
<proteinExistence type="inferred from homology"/>
<dbReference type="InterPro" id="IPR019576">
    <property type="entry name" value="Pyridoxamine_oxidase_dimer_C"/>
</dbReference>
<dbReference type="FunFam" id="2.30.110.10:FF:000020">
    <property type="entry name" value="PNPO isoform 11"/>
    <property type="match status" value="1"/>
</dbReference>
<dbReference type="PANTHER" id="PTHR10851">
    <property type="entry name" value="PYRIDOXINE-5-PHOSPHATE OXIDASE"/>
    <property type="match status" value="1"/>
</dbReference>
<dbReference type="GO" id="GO:0004733">
    <property type="term" value="F:pyridoxamine phosphate oxidase activity"/>
    <property type="evidence" value="ECO:0007669"/>
    <property type="project" value="UniProtKB-UniRule"/>
</dbReference>
<accession>A0A919TS09</accession>
<feature type="binding site" evidence="7 9">
    <location>
        <position position="88"/>
    </location>
    <ligand>
        <name>FMN</name>
        <dbReference type="ChEBI" id="CHEBI:58210"/>
    </ligand>
</feature>
<feature type="binding site" evidence="7 8">
    <location>
        <begin position="196"/>
        <end position="198"/>
    </location>
    <ligand>
        <name>substrate</name>
    </ligand>
</feature>
<dbReference type="NCBIfam" id="NF004231">
    <property type="entry name" value="PRK05679.1"/>
    <property type="match status" value="1"/>
</dbReference>
<dbReference type="Proteomes" id="UP000623608">
    <property type="component" value="Unassembled WGS sequence"/>
</dbReference>
<dbReference type="PROSITE" id="PS01064">
    <property type="entry name" value="PYRIDOX_OXIDASE"/>
    <property type="match status" value="1"/>
</dbReference>
<keyword evidence="13" id="KW-1185">Reference proteome</keyword>
<dbReference type="InterPro" id="IPR012349">
    <property type="entry name" value="Split_barrel_FMN-bd"/>
</dbReference>
<feature type="binding site" evidence="8">
    <location>
        <begin position="12"/>
        <end position="15"/>
    </location>
    <ligand>
        <name>substrate</name>
    </ligand>
</feature>
<evidence type="ECO:0000256" key="1">
    <source>
        <dbReference type="ARBA" id="ARBA00007301"/>
    </source>
</evidence>
<dbReference type="SUPFAM" id="SSF50475">
    <property type="entry name" value="FMN-binding split barrel"/>
    <property type="match status" value="1"/>
</dbReference>
<dbReference type="EMBL" id="BOMY01000016">
    <property type="protein sequence ID" value="GIF19789.1"/>
    <property type="molecule type" value="Genomic_DNA"/>
</dbReference>
<evidence type="ECO:0000256" key="4">
    <source>
        <dbReference type="ARBA" id="ARBA00022643"/>
    </source>
</evidence>
<keyword evidence="3 7" id="KW-0285">Flavoprotein</keyword>
<gene>
    <name evidence="7 12" type="primary">pdxH</name>
    <name evidence="12" type="ORF">Ate02nite_25190</name>
</gene>
<feature type="binding site" evidence="7 9">
    <location>
        <begin position="145"/>
        <end position="146"/>
    </location>
    <ligand>
        <name>FMN</name>
        <dbReference type="ChEBI" id="CHEBI:58210"/>
    </ligand>
</feature>
<comment type="similarity">
    <text evidence="1 7">Belongs to the pyridoxamine 5'-phosphate oxidase family.</text>
</comment>
<reference evidence="12" key="1">
    <citation type="submission" date="2021-01" db="EMBL/GenBank/DDBJ databases">
        <title>Whole genome shotgun sequence of Actinoplanes tereljensis NBRC 105297.</title>
        <authorList>
            <person name="Komaki H."/>
            <person name="Tamura T."/>
        </authorList>
    </citation>
    <scope>NUCLEOTIDE SEQUENCE</scope>
    <source>
        <strain evidence="12">NBRC 105297</strain>
    </source>
</reference>
<name>A0A919TS09_9ACTN</name>
<evidence type="ECO:0000313" key="13">
    <source>
        <dbReference type="Proteomes" id="UP000623608"/>
    </source>
</evidence>
<dbReference type="Pfam" id="PF10590">
    <property type="entry name" value="PNP_phzG_C"/>
    <property type="match status" value="1"/>
</dbReference>
<comment type="function">
    <text evidence="7">Catalyzes the oxidation of either pyridoxine 5'-phosphate (PNP) or pyridoxamine 5'-phosphate (PMP) into pyridoxal 5'-phosphate (PLP).</text>
</comment>
<evidence type="ECO:0000256" key="8">
    <source>
        <dbReference type="PIRSR" id="PIRSR000190-1"/>
    </source>
</evidence>
<feature type="binding site" evidence="7 9">
    <location>
        <position position="200"/>
    </location>
    <ligand>
        <name>FMN</name>
        <dbReference type="ChEBI" id="CHEBI:58210"/>
    </ligand>
</feature>
<dbReference type="NCBIfam" id="TIGR00558">
    <property type="entry name" value="pdxH"/>
    <property type="match status" value="1"/>
</dbReference>
<feature type="binding site" evidence="7 9">
    <location>
        <position position="190"/>
    </location>
    <ligand>
        <name>FMN</name>
        <dbReference type="ChEBI" id="CHEBI:58210"/>
    </ligand>
</feature>
<dbReference type="InterPro" id="IPR000659">
    <property type="entry name" value="Pyridox_Oxase"/>
</dbReference>
<dbReference type="Gene3D" id="2.30.110.10">
    <property type="entry name" value="Electron Transport, Fmn-binding Protein, Chain A"/>
    <property type="match status" value="1"/>
</dbReference>
<feature type="binding site" evidence="7 8">
    <location>
        <position position="128"/>
    </location>
    <ligand>
        <name>substrate</name>
    </ligand>
</feature>
<comment type="caution">
    <text evidence="12">The sequence shown here is derived from an EMBL/GenBank/DDBJ whole genome shotgun (WGS) entry which is preliminary data.</text>
</comment>
<dbReference type="GO" id="GO:0008615">
    <property type="term" value="P:pyridoxine biosynthetic process"/>
    <property type="evidence" value="ECO:0007669"/>
    <property type="project" value="UniProtKB-UniRule"/>
</dbReference>
<organism evidence="12 13">
    <name type="scientific">Paractinoplanes tereljensis</name>
    <dbReference type="NCBI Taxonomy" id="571912"/>
    <lineage>
        <taxon>Bacteria</taxon>
        <taxon>Bacillati</taxon>
        <taxon>Actinomycetota</taxon>
        <taxon>Actinomycetes</taxon>
        <taxon>Micromonosporales</taxon>
        <taxon>Micromonosporaceae</taxon>
        <taxon>Paractinoplanes</taxon>
    </lineage>
</organism>
<feature type="binding site" evidence="7 9">
    <location>
        <position position="87"/>
    </location>
    <ligand>
        <name>FMN</name>
        <dbReference type="ChEBI" id="CHEBI:58210"/>
    </ligand>
</feature>
<comment type="catalytic activity">
    <reaction evidence="7">
        <text>pyridoxine 5'-phosphate + O2 = pyridoxal 5'-phosphate + H2O2</text>
        <dbReference type="Rhea" id="RHEA:15149"/>
        <dbReference type="ChEBI" id="CHEBI:15379"/>
        <dbReference type="ChEBI" id="CHEBI:16240"/>
        <dbReference type="ChEBI" id="CHEBI:58589"/>
        <dbReference type="ChEBI" id="CHEBI:597326"/>
        <dbReference type="EC" id="1.4.3.5"/>
    </reaction>
</comment>
<evidence type="ECO:0000259" key="10">
    <source>
        <dbReference type="Pfam" id="PF01243"/>
    </source>
</evidence>
<feature type="binding site" evidence="7 8">
    <location>
        <position position="132"/>
    </location>
    <ligand>
        <name>substrate</name>
    </ligand>
</feature>
<dbReference type="Pfam" id="PF01243">
    <property type="entry name" value="PNPOx_N"/>
    <property type="match status" value="1"/>
</dbReference>
<evidence type="ECO:0000256" key="2">
    <source>
        <dbReference type="ARBA" id="ARBA00011738"/>
    </source>
</evidence>
<feature type="domain" description="Pyridoxine 5'-phosphate oxidase dimerisation C-terminal" evidence="11">
    <location>
        <begin position="177"/>
        <end position="218"/>
    </location>
</feature>
<comment type="cofactor">
    <cofactor evidence="7 9">
        <name>FMN</name>
        <dbReference type="ChEBI" id="CHEBI:58210"/>
    </cofactor>
    <text evidence="7 9">Binds 1 FMN per subunit.</text>
</comment>